<reference evidence="1" key="3">
    <citation type="journal article" name="MicrobiologyOpen">
        <title>Whole-genome comparison between the type strain of Halobacterium salinarum (DSM 3754(T)) and the laboratory strains R1 and NRC-1.</title>
        <authorList>
            <person name="Pfeiffer F."/>
            <person name="Losensky G."/>
            <person name="Marchfelder A."/>
            <person name="Habermann B."/>
            <person name="Dyall-Smith M."/>
        </authorList>
    </citation>
    <scope>NUCLEOTIDE SEQUENCE</scope>
    <source>
        <strain evidence="1">91-R6</strain>
    </source>
</reference>
<dbReference type="GeneID" id="68694566"/>
<accession>A0A4D6GZ00</accession>
<evidence type="ECO:0000313" key="4">
    <source>
        <dbReference type="Proteomes" id="UP000323075"/>
    </source>
</evidence>
<protein>
    <recommendedName>
        <fullName evidence="5">Kinase</fullName>
    </recommendedName>
</protein>
<name>A0A4D6GZ00_HALS9</name>
<evidence type="ECO:0008006" key="5">
    <source>
        <dbReference type="Google" id="ProtNLM"/>
    </source>
</evidence>
<dbReference type="Pfam" id="PF13671">
    <property type="entry name" value="AAA_33"/>
    <property type="match status" value="1"/>
</dbReference>
<reference evidence="1 3" key="1">
    <citation type="journal article" date="2019" name="Microbiol. Resour. Announc.">
        <title>The Genome Sequence of the Halobacterium salinarum Type Strain Is Closely Related to That of Laboratory Strains NRC-1 and R1.</title>
        <authorList>
            <person name="Pfeiffer F."/>
            <person name="Marchfelder A."/>
            <person name="Habermann B."/>
            <person name="Dyall-Smith M.L."/>
        </authorList>
    </citation>
    <scope>NUCLEOTIDE SEQUENCE [LARGE SCALE GENOMIC DNA]</scope>
    <source>
        <strain evidence="1">91-R6</strain>
        <strain evidence="3">ATCC 33171 / DSM 3754 / JCM 8978 / NBRC 102687 / NCIMB 764 / 91-R6</strain>
    </source>
</reference>
<dbReference type="InterPro" id="IPR052732">
    <property type="entry name" value="Cell-binding_unc_protein"/>
</dbReference>
<dbReference type="PANTHER" id="PTHR43883">
    <property type="entry name" value="SLR0207 PROTEIN"/>
    <property type="match status" value="1"/>
</dbReference>
<dbReference type="Gene3D" id="3.40.50.300">
    <property type="entry name" value="P-loop containing nucleotide triphosphate hydrolases"/>
    <property type="match status" value="1"/>
</dbReference>
<dbReference type="InterPro" id="IPR027417">
    <property type="entry name" value="P-loop_NTPase"/>
</dbReference>
<dbReference type="AlphaFoldDB" id="A0A4D6GZ00"/>
<dbReference type="EMBL" id="CP038631">
    <property type="protein sequence ID" value="QCC45627.1"/>
    <property type="molecule type" value="Genomic_DNA"/>
</dbReference>
<organism evidence="1 3">
    <name type="scientific">Halobacterium salinarum (strain ATCC 33171 / DSM 3754 / JCM 8978 / NBRC 102687 / NCIMB 764 / 91-R6)</name>
    <dbReference type="NCBI Taxonomy" id="2597657"/>
    <lineage>
        <taxon>Archaea</taxon>
        <taxon>Methanobacteriati</taxon>
        <taxon>Methanobacteriota</taxon>
        <taxon>Stenosarchaea group</taxon>
        <taxon>Halobacteria</taxon>
        <taxon>Halobacteriales</taxon>
        <taxon>Halobacteriaceae</taxon>
        <taxon>Halobacterium</taxon>
    </lineage>
</organism>
<sequence>MSGTPVSDTRSTNGAEQRLVVVCGLPGTGKTTVSGHAAETLDAELLRTDVVRTDLFPEPDYTPAEVAAVYDALLDRAGAALRDGDSVVLDGTFKNHARRAAARQLADSVGVRFELVKVECTEAVVRDRIRARSGDESDADFAIHQQFREEFDPIPGNDHGIIDNSGDRDATRSQLVALL</sequence>
<dbReference type="PANTHER" id="PTHR43883:SF1">
    <property type="entry name" value="GLUCONOKINASE"/>
    <property type="match status" value="1"/>
</dbReference>
<evidence type="ECO:0000313" key="1">
    <source>
        <dbReference type="EMBL" id="QCC45627.1"/>
    </source>
</evidence>
<proteinExistence type="predicted"/>
<dbReference type="EMBL" id="VRYN01000001">
    <property type="protein sequence ID" value="TYO81889.1"/>
    <property type="molecule type" value="Genomic_DNA"/>
</dbReference>
<dbReference type="Proteomes" id="UP000296216">
    <property type="component" value="Chromosome"/>
</dbReference>
<dbReference type="RefSeq" id="WP_010903443.1">
    <property type="nucleotide sequence ID" value="NZ_VRYN01000001.1"/>
</dbReference>
<reference evidence="2 4" key="2">
    <citation type="submission" date="2019-07" db="EMBL/GenBank/DDBJ databases">
        <title>Genomic Encyclopedia of Archaeal and Bacterial Type Strains, Phase II (KMG-II): from individual species to whole genera.</title>
        <authorList>
            <person name="Goeker M."/>
        </authorList>
    </citation>
    <scope>NUCLEOTIDE SEQUENCE [LARGE SCALE GENOMIC DNA]</scope>
    <source>
        <strain evidence="2 4">DSM 3754</strain>
    </source>
</reference>
<gene>
    <name evidence="2" type="ORF">APQ99_00401</name>
    <name evidence="1" type="ORF">HBSAL_09920</name>
</gene>
<evidence type="ECO:0000313" key="2">
    <source>
        <dbReference type="EMBL" id="TYO81889.1"/>
    </source>
</evidence>
<dbReference type="Proteomes" id="UP000323075">
    <property type="component" value="Unassembled WGS sequence"/>
</dbReference>
<evidence type="ECO:0000313" key="3">
    <source>
        <dbReference type="Proteomes" id="UP000296216"/>
    </source>
</evidence>
<dbReference type="SUPFAM" id="SSF52540">
    <property type="entry name" value="P-loop containing nucleoside triphosphate hydrolases"/>
    <property type="match status" value="1"/>
</dbReference>